<dbReference type="SUPFAM" id="SSF52047">
    <property type="entry name" value="RNI-like"/>
    <property type="match status" value="1"/>
</dbReference>
<accession>A0AAW0DI21</accession>
<organism evidence="2 3">
    <name type="scientific">Paramarasmius palmivorus</name>
    <dbReference type="NCBI Taxonomy" id="297713"/>
    <lineage>
        <taxon>Eukaryota</taxon>
        <taxon>Fungi</taxon>
        <taxon>Dikarya</taxon>
        <taxon>Basidiomycota</taxon>
        <taxon>Agaricomycotina</taxon>
        <taxon>Agaricomycetes</taxon>
        <taxon>Agaricomycetidae</taxon>
        <taxon>Agaricales</taxon>
        <taxon>Marasmiineae</taxon>
        <taxon>Marasmiaceae</taxon>
        <taxon>Paramarasmius</taxon>
    </lineage>
</organism>
<dbReference type="PANTHER" id="PTHR16134">
    <property type="entry name" value="F-BOX/TPR REPEAT PROTEIN POF3"/>
    <property type="match status" value="1"/>
</dbReference>
<evidence type="ECO:0000259" key="1">
    <source>
        <dbReference type="Pfam" id="PF12937"/>
    </source>
</evidence>
<gene>
    <name evidence="2" type="ORF">VNI00_004556</name>
</gene>
<feature type="domain" description="F-box" evidence="1">
    <location>
        <begin position="34"/>
        <end position="84"/>
    </location>
</feature>
<name>A0AAW0DI21_9AGAR</name>
<dbReference type="Gene3D" id="3.80.10.10">
    <property type="entry name" value="Ribonuclease Inhibitor"/>
    <property type="match status" value="1"/>
</dbReference>
<dbReference type="AlphaFoldDB" id="A0AAW0DI21"/>
<sequence length="563" mass="64059">MSTEKLDETLDERMMRNDDARELTQHNMDIPVFRLPPELMAQIFSYCVPSPDSAYGGLKWLYITHVCRRWRIIALEYAPLWTYIELRHPKLAETMVERSKTAILSLHTPWYFPMTRDAWQCPMESLQRQLFRLGHLSLRLYVSTRMEPLVDFVQQLTQSAPLLRSIEIHSSPMLDLPHNFIAHNAPLLRHLHLKYTYLPWNSALLSNLTHLDLLGDGQTNIPTAEQLLRVLRAMPKLEVLALSYVFPDGMDRLAEIVLPRLRELRLSGNIGGCEGVLNNIVFPETTVLNLSCAIEQNDIDPFYSFLSHFPRIFRAHSSSIGTHGRTEKPRTVKTLLIHLLSSDDTPCLTFSAWNEDTLPLYAFEYGPDFVKLPAPSIHMTLQWDPEQALADVEEDLETIFSSLPMHSVETLHLRGIRDYDLDEEGIGAFLVRHLGTLPFNSTGVKTIVVSGDALHDELSEICDMLRRIDPSVSPAGLAFPVLHTLVLTSSPADFWRLAPHGGPTDMAVLLEMLAHRFGSGKRIEVLMARCFWLLRAEEVGVLREVVGELTEFPEITDLMESGR</sequence>
<dbReference type="InterPro" id="IPR001810">
    <property type="entry name" value="F-box_dom"/>
</dbReference>
<dbReference type="Gene3D" id="1.20.1280.50">
    <property type="match status" value="1"/>
</dbReference>
<protein>
    <recommendedName>
        <fullName evidence="1">F-box domain-containing protein</fullName>
    </recommendedName>
</protein>
<dbReference type="InterPro" id="IPR036047">
    <property type="entry name" value="F-box-like_dom_sf"/>
</dbReference>
<dbReference type="EMBL" id="JAYKXP010000012">
    <property type="protein sequence ID" value="KAK7051577.1"/>
    <property type="molecule type" value="Genomic_DNA"/>
</dbReference>
<dbReference type="InterPro" id="IPR032675">
    <property type="entry name" value="LRR_dom_sf"/>
</dbReference>
<dbReference type="Pfam" id="PF12937">
    <property type="entry name" value="F-box-like"/>
    <property type="match status" value="1"/>
</dbReference>
<dbReference type="Proteomes" id="UP001383192">
    <property type="component" value="Unassembled WGS sequence"/>
</dbReference>
<comment type="caution">
    <text evidence="2">The sequence shown here is derived from an EMBL/GenBank/DDBJ whole genome shotgun (WGS) entry which is preliminary data.</text>
</comment>
<reference evidence="2 3" key="1">
    <citation type="submission" date="2024-01" db="EMBL/GenBank/DDBJ databases">
        <title>A draft genome for a cacao thread blight-causing isolate of Paramarasmius palmivorus.</title>
        <authorList>
            <person name="Baruah I.K."/>
            <person name="Bukari Y."/>
            <person name="Amoako-Attah I."/>
            <person name="Meinhardt L.W."/>
            <person name="Bailey B.A."/>
            <person name="Cohen S.P."/>
        </authorList>
    </citation>
    <scope>NUCLEOTIDE SEQUENCE [LARGE SCALE GENOMIC DNA]</scope>
    <source>
        <strain evidence="2 3">GH-12</strain>
    </source>
</reference>
<dbReference type="PANTHER" id="PTHR16134:SF119">
    <property type="entry name" value="AT02038P-RELATED"/>
    <property type="match status" value="1"/>
</dbReference>
<dbReference type="SUPFAM" id="SSF81383">
    <property type="entry name" value="F-box domain"/>
    <property type="match status" value="1"/>
</dbReference>
<proteinExistence type="predicted"/>
<evidence type="ECO:0000313" key="2">
    <source>
        <dbReference type="EMBL" id="KAK7051577.1"/>
    </source>
</evidence>
<keyword evidence="3" id="KW-1185">Reference proteome</keyword>
<evidence type="ECO:0000313" key="3">
    <source>
        <dbReference type="Proteomes" id="UP001383192"/>
    </source>
</evidence>